<keyword evidence="6" id="KW-0297">G-protein coupled receptor</keyword>
<reference evidence="13" key="2">
    <citation type="submission" date="2023-05" db="EMBL/GenBank/DDBJ databases">
        <authorList>
            <person name="Fouks B."/>
        </authorList>
    </citation>
    <scope>NUCLEOTIDE SEQUENCE</scope>
    <source>
        <strain evidence="13">Stay&amp;Tobe</strain>
        <tissue evidence="13">Testes</tissue>
    </source>
</reference>
<dbReference type="PROSITE" id="PS50262">
    <property type="entry name" value="G_PROTEIN_RECEP_F1_2"/>
    <property type="match status" value="1"/>
</dbReference>
<accession>A0AAD8ACR4</accession>
<keyword evidence="5 11" id="KW-1133">Transmembrane helix</keyword>
<evidence type="ECO:0000256" key="4">
    <source>
        <dbReference type="ARBA" id="ARBA00022692"/>
    </source>
</evidence>
<dbReference type="Proteomes" id="UP001233999">
    <property type="component" value="Unassembled WGS sequence"/>
</dbReference>
<feature type="transmembrane region" description="Helical" evidence="11">
    <location>
        <begin position="113"/>
        <end position="136"/>
    </location>
</feature>
<dbReference type="GO" id="GO:0001591">
    <property type="term" value="F:dopamine neurotransmitter receptor activity, coupled via Gi/Go"/>
    <property type="evidence" value="ECO:0007669"/>
    <property type="project" value="TreeGrafter"/>
</dbReference>
<evidence type="ECO:0000256" key="3">
    <source>
        <dbReference type="ARBA" id="ARBA00022475"/>
    </source>
</evidence>
<proteinExistence type="inferred from homology"/>
<gene>
    <name evidence="13" type="ORF">L9F63_012298</name>
</gene>
<feature type="transmembrane region" description="Helical" evidence="11">
    <location>
        <begin position="201"/>
        <end position="219"/>
    </location>
</feature>
<evidence type="ECO:0000313" key="13">
    <source>
        <dbReference type="EMBL" id="KAJ9596694.1"/>
    </source>
</evidence>
<keyword evidence="7 11" id="KW-0472">Membrane</keyword>
<dbReference type="GO" id="GO:0005886">
    <property type="term" value="C:plasma membrane"/>
    <property type="evidence" value="ECO:0007669"/>
    <property type="project" value="UniProtKB-SubCell"/>
</dbReference>
<feature type="transmembrane region" description="Helical" evidence="11">
    <location>
        <begin position="262"/>
        <end position="278"/>
    </location>
</feature>
<reference evidence="13" key="1">
    <citation type="journal article" date="2023" name="IScience">
        <title>Live-bearing cockroach genome reveals convergent evolutionary mechanisms linked to viviparity in insects and beyond.</title>
        <authorList>
            <person name="Fouks B."/>
            <person name="Harrison M.C."/>
            <person name="Mikhailova A.A."/>
            <person name="Marchal E."/>
            <person name="English S."/>
            <person name="Carruthers M."/>
            <person name="Jennings E.C."/>
            <person name="Chiamaka E.L."/>
            <person name="Frigard R.A."/>
            <person name="Pippel M."/>
            <person name="Attardo G.M."/>
            <person name="Benoit J.B."/>
            <person name="Bornberg-Bauer E."/>
            <person name="Tobe S.S."/>
        </authorList>
    </citation>
    <scope>NUCLEOTIDE SEQUENCE</scope>
    <source>
        <strain evidence="13">Stay&amp;Tobe</strain>
    </source>
</reference>
<dbReference type="SUPFAM" id="SSF81321">
    <property type="entry name" value="Family A G protein-coupled receptor-like"/>
    <property type="match status" value="1"/>
</dbReference>
<dbReference type="PRINTS" id="PR00237">
    <property type="entry name" value="GPCRRHODOPSN"/>
</dbReference>
<dbReference type="InterPro" id="IPR000276">
    <property type="entry name" value="GPCR_Rhodpsn"/>
</dbReference>
<keyword evidence="14" id="KW-1185">Reference proteome</keyword>
<comment type="subcellular location">
    <subcellularLocation>
        <location evidence="1">Cell membrane</location>
        <topology evidence="1">Multi-pass membrane protein</topology>
    </subcellularLocation>
</comment>
<feature type="domain" description="G-protein coupled receptors family 1 profile" evidence="12">
    <location>
        <begin position="128"/>
        <end position="170"/>
    </location>
</feature>
<organism evidence="13 14">
    <name type="scientific">Diploptera punctata</name>
    <name type="common">Pacific beetle cockroach</name>
    <dbReference type="NCBI Taxonomy" id="6984"/>
    <lineage>
        <taxon>Eukaryota</taxon>
        <taxon>Metazoa</taxon>
        <taxon>Ecdysozoa</taxon>
        <taxon>Arthropoda</taxon>
        <taxon>Hexapoda</taxon>
        <taxon>Insecta</taxon>
        <taxon>Pterygota</taxon>
        <taxon>Neoptera</taxon>
        <taxon>Polyneoptera</taxon>
        <taxon>Dictyoptera</taxon>
        <taxon>Blattodea</taxon>
        <taxon>Blaberoidea</taxon>
        <taxon>Blaberidae</taxon>
        <taxon>Diplopterinae</taxon>
        <taxon>Diploptera</taxon>
    </lineage>
</organism>
<keyword evidence="3" id="KW-1003">Cell membrane</keyword>
<dbReference type="AlphaFoldDB" id="A0AAD8ACR4"/>
<evidence type="ECO:0000256" key="10">
    <source>
        <dbReference type="ARBA" id="ARBA00023224"/>
    </source>
</evidence>
<dbReference type="GO" id="GO:0045202">
    <property type="term" value="C:synapse"/>
    <property type="evidence" value="ECO:0007669"/>
    <property type="project" value="GOC"/>
</dbReference>
<dbReference type="PANTHER" id="PTHR24248:SF125">
    <property type="entry name" value="DOPAMINE D2-LIKE RECEPTOR"/>
    <property type="match status" value="1"/>
</dbReference>
<keyword evidence="9" id="KW-0675">Receptor</keyword>
<evidence type="ECO:0000256" key="5">
    <source>
        <dbReference type="ARBA" id="ARBA00022989"/>
    </source>
</evidence>
<evidence type="ECO:0000256" key="9">
    <source>
        <dbReference type="ARBA" id="ARBA00023170"/>
    </source>
</evidence>
<dbReference type="Pfam" id="PF00001">
    <property type="entry name" value="7tm_1"/>
    <property type="match status" value="1"/>
</dbReference>
<evidence type="ECO:0000256" key="11">
    <source>
        <dbReference type="SAM" id="Phobius"/>
    </source>
</evidence>
<feature type="non-terminal residue" evidence="13">
    <location>
        <position position="295"/>
    </location>
</feature>
<protein>
    <recommendedName>
        <fullName evidence="12">G-protein coupled receptors family 1 profile domain-containing protein</fullName>
    </recommendedName>
</protein>
<feature type="transmembrane region" description="Helical" evidence="11">
    <location>
        <begin position="148"/>
        <end position="172"/>
    </location>
</feature>
<evidence type="ECO:0000256" key="8">
    <source>
        <dbReference type="ARBA" id="ARBA00023157"/>
    </source>
</evidence>
<comment type="caution">
    <text evidence="13">The sequence shown here is derived from an EMBL/GenBank/DDBJ whole genome shotgun (WGS) entry which is preliminary data.</text>
</comment>
<name>A0AAD8ACR4_DIPPU</name>
<keyword evidence="8" id="KW-1015">Disulfide bond</keyword>
<feature type="non-terminal residue" evidence="13">
    <location>
        <position position="1"/>
    </location>
</feature>
<dbReference type="InterPro" id="IPR017452">
    <property type="entry name" value="GPCR_Rhodpsn_7TM"/>
</dbReference>
<dbReference type="PANTHER" id="PTHR24248">
    <property type="entry name" value="ADRENERGIC RECEPTOR-RELATED G-PROTEIN COUPLED RECEPTOR"/>
    <property type="match status" value="1"/>
</dbReference>
<evidence type="ECO:0000259" key="12">
    <source>
        <dbReference type="PROSITE" id="PS50262"/>
    </source>
</evidence>
<keyword evidence="4 11" id="KW-0812">Transmembrane</keyword>
<keyword evidence="10" id="KW-0807">Transducer</keyword>
<evidence type="ECO:0000256" key="6">
    <source>
        <dbReference type="ARBA" id="ARBA00023040"/>
    </source>
</evidence>
<evidence type="ECO:0000313" key="14">
    <source>
        <dbReference type="Proteomes" id="UP001233999"/>
    </source>
</evidence>
<evidence type="ECO:0000256" key="7">
    <source>
        <dbReference type="ARBA" id="ARBA00023136"/>
    </source>
</evidence>
<evidence type="ECO:0000256" key="1">
    <source>
        <dbReference type="ARBA" id="ARBA00004651"/>
    </source>
</evidence>
<dbReference type="GO" id="GO:0004930">
    <property type="term" value="F:G protein-coupled receptor activity"/>
    <property type="evidence" value="ECO:0007669"/>
    <property type="project" value="UniProtKB-KW"/>
</dbReference>
<sequence length="295" mass="33606">DTSRTTREWGGFANSSGYAALIPDNHNNTEGDISAYIRSSLFNTSLNSSLNSVVFLAEEVGDYFLNMNNDGNSTFGVENIMGPYDLTMNCSEILANETCNNGTRLGTDSSHNYWALILVLFPFFTLFGNVLVIMAVCRERTLQTVTNYFIVSLALADLLVAVVVMPFAVYVLDSLLDCRLSLSRENIEKYVVFCDMFEPNLIYIKVFTSTLTCLYKLVLVHTFEYMPILSYFYYVIVSNYMFIFLLSYSMNILSLHLNQTERAILIPYFLLIVFQNMTGQSLMKHWKLVFALICM</sequence>
<dbReference type="EMBL" id="JASPKZ010001974">
    <property type="protein sequence ID" value="KAJ9596694.1"/>
    <property type="molecule type" value="Genomic_DNA"/>
</dbReference>
<evidence type="ECO:0000256" key="2">
    <source>
        <dbReference type="ARBA" id="ARBA00010663"/>
    </source>
</evidence>
<dbReference type="Gene3D" id="1.20.1070.10">
    <property type="entry name" value="Rhodopsin 7-helix transmembrane proteins"/>
    <property type="match status" value="1"/>
</dbReference>
<comment type="similarity">
    <text evidence="2">Belongs to the G-protein coupled receptor 1 family.</text>
</comment>
<feature type="transmembrane region" description="Helical" evidence="11">
    <location>
        <begin position="231"/>
        <end position="250"/>
    </location>
</feature>